<keyword evidence="7 17" id="KW-0297">G-protein coupled receptor</keyword>
<evidence type="ECO:0000256" key="16">
    <source>
        <dbReference type="ARBA" id="ARBA00025954"/>
    </source>
</evidence>
<keyword evidence="12" id="KW-0325">Glycoprotein</keyword>
<dbReference type="Ensembl" id="ENSPKIT00000030254.1">
    <property type="protein sequence ID" value="ENSPKIP00000006233.1"/>
    <property type="gene ID" value="ENSPKIG00000022593.1"/>
</dbReference>
<dbReference type="Gene3D" id="1.20.1070.10">
    <property type="entry name" value="Rhodopsin 7-helix transmembrane proteins"/>
    <property type="match status" value="1"/>
</dbReference>
<evidence type="ECO:0000256" key="17">
    <source>
        <dbReference type="RuleBase" id="RU000688"/>
    </source>
</evidence>
<evidence type="ECO:0000256" key="9">
    <source>
        <dbReference type="ARBA" id="ARBA00023139"/>
    </source>
</evidence>
<keyword evidence="21" id="KW-1185">Reference proteome</keyword>
<dbReference type="PROSITE" id="PS00237">
    <property type="entry name" value="G_PROTEIN_RECEP_F1_1"/>
    <property type="match status" value="1"/>
</dbReference>
<comment type="function">
    <text evidence="15">Receptor for bradykinin. It is associated with G proteins that activate a phosphatidylinositol-calcium second messenger system.</text>
</comment>
<keyword evidence="6 18" id="KW-1133">Transmembrane helix</keyword>
<dbReference type="GO" id="GO:0009897">
    <property type="term" value="C:external side of plasma membrane"/>
    <property type="evidence" value="ECO:0007669"/>
    <property type="project" value="TreeGrafter"/>
</dbReference>
<keyword evidence="8 18" id="KW-0472">Membrane</keyword>
<dbReference type="GO" id="GO:0006955">
    <property type="term" value="P:immune response"/>
    <property type="evidence" value="ECO:0007669"/>
    <property type="project" value="TreeGrafter"/>
</dbReference>
<keyword evidence="5 17" id="KW-0812">Transmembrane</keyword>
<keyword evidence="14" id="KW-0449">Lipoprotein</keyword>
<dbReference type="PRINTS" id="PR00425">
    <property type="entry name" value="BRADYKININR"/>
</dbReference>
<evidence type="ECO:0000256" key="14">
    <source>
        <dbReference type="ARBA" id="ARBA00023288"/>
    </source>
</evidence>
<dbReference type="GO" id="GO:0042310">
    <property type="term" value="P:vasoconstriction"/>
    <property type="evidence" value="ECO:0007669"/>
    <property type="project" value="InterPro"/>
</dbReference>
<keyword evidence="10" id="KW-1015">Disulfide bond</keyword>
<reference evidence="20" key="2">
    <citation type="submission" date="2025-09" db="UniProtKB">
        <authorList>
            <consortium name="Ensembl"/>
        </authorList>
    </citation>
    <scope>IDENTIFICATION</scope>
</reference>
<dbReference type="PRINTS" id="PR00237">
    <property type="entry name" value="GPCRRHODOPSN"/>
</dbReference>
<dbReference type="PROSITE" id="PS50262">
    <property type="entry name" value="G_PROTEIN_RECEP_F1_2"/>
    <property type="match status" value="1"/>
</dbReference>
<dbReference type="InterPro" id="IPR000496">
    <property type="entry name" value="Brdyknn_rcpt"/>
</dbReference>
<feature type="transmembrane region" description="Helical" evidence="18">
    <location>
        <begin position="113"/>
        <end position="135"/>
    </location>
</feature>
<reference evidence="20" key="1">
    <citation type="submission" date="2025-08" db="UniProtKB">
        <authorList>
            <consortium name="Ensembl"/>
        </authorList>
    </citation>
    <scope>IDENTIFICATION</scope>
</reference>
<comment type="subcellular location">
    <subcellularLocation>
        <location evidence="1">Cell membrane</location>
        <topology evidence="1">Multi-pass membrane protein</topology>
    </subcellularLocation>
</comment>
<evidence type="ECO:0000256" key="4">
    <source>
        <dbReference type="ARBA" id="ARBA00022553"/>
    </source>
</evidence>
<evidence type="ECO:0000313" key="21">
    <source>
        <dbReference type="Proteomes" id="UP000261540"/>
    </source>
</evidence>
<dbReference type="PRINTS" id="PR00994">
    <property type="entry name" value="BRADYKINNB2R"/>
</dbReference>
<comment type="subunit">
    <text evidence="16">Forms a complex with PECAM1 and GNAQ. Interacts with PECAM1.</text>
</comment>
<evidence type="ECO:0000256" key="1">
    <source>
        <dbReference type="ARBA" id="ARBA00004651"/>
    </source>
</evidence>
<evidence type="ECO:0000256" key="8">
    <source>
        <dbReference type="ARBA" id="ARBA00023136"/>
    </source>
</evidence>
<keyword evidence="4" id="KW-0597">Phosphoprotein</keyword>
<evidence type="ECO:0000256" key="15">
    <source>
        <dbReference type="ARBA" id="ARBA00025423"/>
    </source>
</evidence>
<dbReference type="GO" id="GO:0007204">
    <property type="term" value="P:positive regulation of cytosolic calcium ion concentration"/>
    <property type="evidence" value="ECO:0007669"/>
    <property type="project" value="TreeGrafter"/>
</dbReference>
<protein>
    <recommendedName>
        <fullName evidence="2">B2 bradykinin receptor</fullName>
    </recommendedName>
</protein>
<keyword evidence="11 17" id="KW-0675">Receptor</keyword>
<feature type="transmembrane region" description="Helical" evidence="18">
    <location>
        <begin position="206"/>
        <end position="224"/>
    </location>
</feature>
<comment type="similarity">
    <text evidence="17">Belongs to the G-protein coupled receptor 1 family.</text>
</comment>
<dbReference type="GO" id="GO:0019722">
    <property type="term" value="P:calcium-mediated signaling"/>
    <property type="evidence" value="ECO:0007669"/>
    <property type="project" value="TreeGrafter"/>
</dbReference>
<evidence type="ECO:0000256" key="3">
    <source>
        <dbReference type="ARBA" id="ARBA00022475"/>
    </source>
</evidence>
<evidence type="ECO:0000256" key="10">
    <source>
        <dbReference type="ARBA" id="ARBA00023157"/>
    </source>
</evidence>
<keyword evidence="9" id="KW-0564">Palmitate</keyword>
<feature type="transmembrane region" description="Helical" evidence="18">
    <location>
        <begin position="41"/>
        <end position="62"/>
    </location>
</feature>
<dbReference type="PANTHER" id="PTHR10489">
    <property type="entry name" value="CELL ADHESION MOLECULE"/>
    <property type="match status" value="1"/>
</dbReference>
<dbReference type="InterPro" id="IPR050119">
    <property type="entry name" value="CCR1-9-like"/>
</dbReference>
<dbReference type="PANTHER" id="PTHR10489:SF957">
    <property type="entry name" value="B2 BRADYKININ RECEPTOR"/>
    <property type="match status" value="1"/>
</dbReference>
<dbReference type="Proteomes" id="UP000261540">
    <property type="component" value="Unplaced"/>
</dbReference>
<organism evidence="20 21">
    <name type="scientific">Paramormyrops kingsleyae</name>
    <dbReference type="NCBI Taxonomy" id="1676925"/>
    <lineage>
        <taxon>Eukaryota</taxon>
        <taxon>Metazoa</taxon>
        <taxon>Chordata</taxon>
        <taxon>Craniata</taxon>
        <taxon>Vertebrata</taxon>
        <taxon>Euteleostomi</taxon>
        <taxon>Actinopterygii</taxon>
        <taxon>Neopterygii</taxon>
        <taxon>Teleostei</taxon>
        <taxon>Osteoglossocephala</taxon>
        <taxon>Osteoglossomorpha</taxon>
        <taxon>Osteoglossiformes</taxon>
        <taxon>Mormyridae</taxon>
        <taxon>Paramormyrops</taxon>
    </lineage>
</organism>
<feature type="domain" description="G-protein coupled receptors family 1 profile" evidence="19">
    <location>
        <begin position="52"/>
        <end position="303"/>
    </location>
</feature>
<dbReference type="GO" id="GO:0016493">
    <property type="term" value="F:C-C chemokine receptor activity"/>
    <property type="evidence" value="ECO:0007669"/>
    <property type="project" value="TreeGrafter"/>
</dbReference>
<proteinExistence type="inferred from homology"/>
<dbReference type="STRING" id="1676925.ENSPKIP00000006233"/>
<dbReference type="GeneTree" id="ENSGT01130000278308"/>
<dbReference type="InterPro" id="IPR017452">
    <property type="entry name" value="GPCR_Rhodpsn_7TM"/>
</dbReference>
<evidence type="ECO:0000256" key="13">
    <source>
        <dbReference type="ARBA" id="ARBA00023224"/>
    </source>
</evidence>
<accession>A0A3B3QJE5</accession>
<keyword evidence="13 17" id="KW-0807">Transducer</keyword>
<dbReference type="GO" id="GO:0060326">
    <property type="term" value="P:cell chemotaxis"/>
    <property type="evidence" value="ECO:0007669"/>
    <property type="project" value="TreeGrafter"/>
</dbReference>
<dbReference type="Pfam" id="PF00001">
    <property type="entry name" value="7tm_1"/>
    <property type="match status" value="1"/>
</dbReference>
<evidence type="ECO:0000256" key="12">
    <source>
        <dbReference type="ARBA" id="ARBA00023180"/>
    </source>
</evidence>
<evidence type="ECO:0000256" key="11">
    <source>
        <dbReference type="ARBA" id="ARBA00023170"/>
    </source>
</evidence>
<evidence type="ECO:0000259" key="19">
    <source>
        <dbReference type="PROSITE" id="PS50262"/>
    </source>
</evidence>
<feature type="transmembrane region" description="Helical" evidence="18">
    <location>
        <begin position="283"/>
        <end position="306"/>
    </location>
</feature>
<dbReference type="OrthoDB" id="6076970at2759"/>
<sequence>MDLKNSSHTSPLWAPTSNVTDFDECNLTASWDWLIMIQPSYMTVICILGLLGNSFVLCVFCLRNKHNTVADVYLSNLAAADLVLAACLPFWAVTVAQEFEWLFGEPLCKLVNMFIAMNYFCSVLFLAVVSIDRYLALVKPLSFGRKRDTALARRICLGIWVVGFLLSLPVLLFRSVKEVPALGVNACQLVYPHQGWRVQWNVTTNIVGFLVPMPVLSFCGYRIVAVFRENHPRGFPRERTERKAIVFLTNVFCLLPHQIVTFLDTLDYYEVITGCPWWHGLDISSQIATYMAFSNSSLNPFLYVIVGSHFRKRVRLMVKQALKRGVKDKASLTANFTSTTKYIQASRISLPQCNVN</sequence>
<dbReference type="InterPro" id="IPR001504">
    <property type="entry name" value="Brdyknn_2_rcpt"/>
</dbReference>
<dbReference type="SUPFAM" id="SSF81321">
    <property type="entry name" value="Family A G protein-coupled receptor-like"/>
    <property type="match status" value="1"/>
</dbReference>
<dbReference type="AlphaFoldDB" id="A0A3B3QJE5"/>
<evidence type="ECO:0000313" key="20">
    <source>
        <dbReference type="Ensembl" id="ENSPKIP00000006233.1"/>
    </source>
</evidence>
<dbReference type="GO" id="GO:0006939">
    <property type="term" value="P:smooth muscle contraction"/>
    <property type="evidence" value="ECO:0007669"/>
    <property type="project" value="InterPro"/>
</dbReference>
<evidence type="ECO:0000256" key="7">
    <source>
        <dbReference type="ARBA" id="ARBA00023040"/>
    </source>
</evidence>
<feature type="transmembrane region" description="Helical" evidence="18">
    <location>
        <begin position="74"/>
        <end position="93"/>
    </location>
</feature>
<evidence type="ECO:0000256" key="2">
    <source>
        <dbReference type="ARBA" id="ARBA00013512"/>
    </source>
</evidence>
<keyword evidence="3" id="KW-1003">Cell membrane</keyword>
<name>A0A3B3QJE5_9TELE</name>
<dbReference type="GO" id="GO:0004947">
    <property type="term" value="F:bradykinin receptor activity"/>
    <property type="evidence" value="ECO:0007669"/>
    <property type="project" value="InterPro"/>
</dbReference>
<evidence type="ECO:0000256" key="6">
    <source>
        <dbReference type="ARBA" id="ARBA00022989"/>
    </source>
</evidence>
<dbReference type="InterPro" id="IPR000276">
    <property type="entry name" value="GPCR_Rhodpsn"/>
</dbReference>
<feature type="transmembrane region" description="Helical" evidence="18">
    <location>
        <begin position="155"/>
        <end position="173"/>
    </location>
</feature>
<feature type="transmembrane region" description="Helical" evidence="18">
    <location>
        <begin position="244"/>
        <end position="263"/>
    </location>
</feature>
<evidence type="ECO:0000256" key="5">
    <source>
        <dbReference type="ARBA" id="ARBA00022692"/>
    </source>
</evidence>
<dbReference type="GO" id="GO:0019957">
    <property type="term" value="F:C-C chemokine binding"/>
    <property type="evidence" value="ECO:0007669"/>
    <property type="project" value="TreeGrafter"/>
</dbReference>
<evidence type="ECO:0000256" key="18">
    <source>
        <dbReference type="SAM" id="Phobius"/>
    </source>
</evidence>